<dbReference type="EMBL" id="OU899035">
    <property type="protein sequence ID" value="CAH1724282.1"/>
    <property type="molecule type" value="Genomic_DNA"/>
</dbReference>
<dbReference type="Proteomes" id="UP001154329">
    <property type="component" value="Chromosome 2"/>
</dbReference>
<reference evidence="1" key="2">
    <citation type="submission" date="2022-10" db="EMBL/GenBank/DDBJ databases">
        <authorList>
            <consortium name="ENA_rothamsted_submissions"/>
            <consortium name="culmorum"/>
            <person name="King R."/>
        </authorList>
    </citation>
    <scope>NUCLEOTIDE SEQUENCE</scope>
</reference>
<name>A0A9P0J537_APHGO</name>
<evidence type="ECO:0000313" key="1">
    <source>
        <dbReference type="EMBL" id="CAH1724282.1"/>
    </source>
</evidence>
<gene>
    <name evidence="1" type="ORF">APHIGO_LOCUS5610</name>
</gene>
<keyword evidence="2" id="KW-1185">Reference proteome</keyword>
<sequence length="183" mass="20637">MALLIGEIIHRLSQPTRGRPVPRTCAAHQTPPVLVSCANGSYSFIISLHLFKFCIFLRTHASRTSPTRHPPTHYLLPNIIAVDRSARDYASGESHHFGSRVFFLHRAAPYRIEPHHSHRSLSWSGDLTAHTRQRPSATPASIVDRFGTGAISIRSMTNNDDDDTNNVNRARCRHRCPRALLYK</sequence>
<dbReference type="AlphaFoldDB" id="A0A9P0J537"/>
<reference evidence="1" key="1">
    <citation type="submission" date="2022-02" db="EMBL/GenBank/DDBJ databases">
        <authorList>
            <person name="King R."/>
        </authorList>
    </citation>
    <scope>NUCLEOTIDE SEQUENCE</scope>
</reference>
<accession>A0A9P0J537</accession>
<evidence type="ECO:0000313" key="2">
    <source>
        <dbReference type="Proteomes" id="UP001154329"/>
    </source>
</evidence>
<proteinExistence type="predicted"/>
<protein>
    <submittedName>
        <fullName evidence="1">Uncharacterized protein</fullName>
    </submittedName>
</protein>
<organism evidence="1 2">
    <name type="scientific">Aphis gossypii</name>
    <name type="common">Cotton aphid</name>
    <dbReference type="NCBI Taxonomy" id="80765"/>
    <lineage>
        <taxon>Eukaryota</taxon>
        <taxon>Metazoa</taxon>
        <taxon>Ecdysozoa</taxon>
        <taxon>Arthropoda</taxon>
        <taxon>Hexapoda</taxon>
        <taxon>Insecta</taxon>
        <taxon>Pterygota</taxon>
        <taxon>Neoptera</taxon>
        <taxon>Paraneoptera</taxon>
        <taxon>Hemiptera</taxon>
        <taxon>Sternorrhyncha</taxon>
        <taxon>Aphidomorpha</taxon>
        <taxon>Aphidoidea</taxon>
        <taxon>Aphididae</taxon>
        <taxon>Aphidini</taxon>
        <taxon>Aphis</taxon>
        <taxon>Aphis</taxon>
    </lineage>
</organism>